<dbReference type="GO" id="GO:0016757">
    <property type="term" value="F:glycosyltransferase activity"/>
    <property type="evidence" value="ECO:0007669"/>
    <property type="project" value="InterPro"/>
</dbReference>
<dbReference type="Proteomes" id="UP000316030">
    <property type="component" value="Unassembled WGS sequence"/>
</dbReference>
<dbReference type="CDD" id="cd03809">
    <property type="entry name" value="GT4_MtfB-like"/>
    <property type="match status" value="1"/>
</dbReference>
<reference evidence="2 3" key="1">
    <citation type="submission" date="2017-05" db="EMBL/GenBank/DDBJ databases">
        <authorList>
            <person name="Varghese N."/>
            <person name="Submissions S."/>
        </authorList>
    </citation>
    <scope>NUCLEOTIDE SEQUENCE [LARGE SCALE GENOMIC DNA]</scope>
    <source>
        <strain evidence="2 3">DSM 29506</strain>
    </source>
</reference>
<evidence type="ECO:0000313" key="2">
    <source>
        <dbReference type="EMBL" id="SMO80218.1"/>
    </source>
</evidence>
<dbReference type="SUPFAM" id="SSF53756">
    <property type="entry name" value="UDP-Glycosyltransferase/glycogen phosphorylase"/>
    <property type="match status" value="1"/>
</dbReference>
<sequence length="424" mass="49072">MKRKAEKMLIYFDLTELFYAMSEKVPYYGIARTVQEVGYELALMNENVRFVIFSPYHKRFFQIAPIIDETDPDRILDLDLPPQARPKRLRRSRAHVRHWLERVVSDLLRRGSDQQRWEMIPSARVKEVHMDGKVLISLSQPRIISDYMHCLKEQGQRPRLLPMLHDLIPLHDMKKRKYNENFLKDNRYILENCEMVIANSEFTRDEILRFASAGLLPEAKDVRVVPLAYELRGCSELVTEGVLALKDYILCVGSMPGRKNLEIVLDAVLMLEEAEQKAPDIVLAGAYRKRVMRLIDEPRYARIRDKITTVISPEQLELGLLYKGARAVVLPSYIEGWGLPAAEALWLGTPAIVSDIPVMREVVQDLGLYFDPEKPVELAAHLMTVFEDESFYADLKARISQHAYSMRSWRQVAVELRGFAGRLM</sequence>
<organism evidence="2 3">
    <name type="scientific">Thalassovita litoralis</name>
    <dbReference type="NCBI Taxonomy" id="1010611"/>
    <lineage>
        <taxon>Bacteria</taxon>
        <taxon>Pseudomonadati</taxon>
        <taxon>Pseudomonadota</taxon>
        <taxon>Alphaproteobacteria</taxon>
        <taxon>Rhodobacterales</taxon>
        <taxon>Roseobacteraceae</taxon>
        <taxon>Thalassovita</taxon>
    </lineage>
</organism>
<feature type="domain" description="Glycosyl transferase family 1" evidence="1">
    <location>
        <begin position="247"/>
        <end position="401"/>
    </location>
</feature>
<dbReference type="PANTHER" id="PTHR46401:SF8">
    <property type="entry name" value="BLL6006 PROTEIN"/>
    <property type="match status" value="1"/>
</dbReference>
<keyword evidence="2" id="KW-0808">Transferase</keyword>
<dbReference type="InterPro" id="IPR001296">
    <property type="entry name" value="Glyco_trans_1"/>
</dbReference>
<proteinExistence type="predicted"/>
<evidence type="ECO:0000313" key="3">
    <source>
        <dbReference type="Proteomes" id="UP000316030"/>
    </source>
</evidence>
<name>A0A521E8E2_9RHOB</name>
<keyword evidence="3" id="KW-1185">Reference proteome</keyword>
<dbReference type="Gene3D" id="3.40.50.2000">
    <property type="entry name" value="Glycogen Phosphorylase B"/>
    <property type="match status" value="1"/>
</dbReference>
<dbReference type="PANTHER" id="PTHR46401">
    <property type="entry name" value="GLYCOSYLTRANSFERASE WBBK-RELATED"/>
    <property type="match status" value="1"/>
</dbReference>
<dbReference type="AlphaFoldDB" id="A0A521E8E2"/>
<dbReference type="EMBL" id="FXTO01000015">
    <property type="protein sequence ID" value="SMO80218.1"/>
    <property type="molecule type" value="Genomic_DNA"/>
</dbReference>
<accession>A0A521E8E2</accession>
<gene>
    <name evidence="2" type="ORF">SAMN06265173_11513</name>
</gene>
<evidence type="ECO:0000259" key="1">
    <source>
        <dbReference type="Pfam" id="PF00534"/>
    </source>
</evidence>
<dbReference type="Pfam" id="PF00534">
    <property type="entry name" value="Glycos_transf_1"/>
    <property type="match status" value="1"/>
</dbReference>
<protein>
    <submittedName>
        <fullName evidence="2">Glycosyltransferase involved in cell wall bisynthesis</fullName>
    </submittedName>
</protein>